<geneLocation type="chloroplast" evidence="1"/>
<dbReference type="GeneID" id="33358940"/>
<dbReference type="EMBL" id="MF101439">
    <property type="protein sequence ID" value="ARW65887.1"/>
    <property type="molecule type" value="Genomic_DNA"/>
</dbReference>
<organism evidence="1">
    <name type="scientific">Vertebrata australis</name>
    <dbReference type="NCBI Taxonomy" id="1967852"/>
    <lineage>
        <taxon>Eukaryota</taxon>
        <taxon>Rhodophyta</taxon>
        <taxon>Florideophyceae</taxon>
        <taxon>Rhodymeniophycidae</taxon>
        <taxon>Ceramiales</taxon>
        <taxon>Rhodomelaceae</taxon>
        <taxon>Polysiphonioideae</taxon>
        <taxon>Vertebrata</taxon>
    </lineage>
</organism>
<sequence length="149" mass="18032">MTKEIFLNKLDLLNISLEAIILHCKDKNSIDKFYKLRNDLRIKKYSKEQNFTFLLEYIYNIKQFIAHNYIDIIALKVIQNYINKPNNKTIRQYISKFHYVYFRNKQYYGNCKSLKSNKIEKIAIINLYLIAKLKNLEGSYTLIRYLNKN</sequence>
<keyword evidence="1" id="KW-0934">Plastid</keyword>
<dbReference type="AlphaFoldDB" id="A0A1Z1MII4"/>
<reference evidence="1" key="1">
    <citation type="journal article" date="2017" name="J. Phycol.">
        <title>Analysis of chloroplast genomes and a supermatrix inform reclassification of the Rhodomelaceae (Rhodophyta).</title>
        <authorList>
            <person name="Diaz-Tapia P."/>
            <person name="Maggs C.A."/>
            <person name="West J.A."/>
            <person name="Verbruggen H."/>
        </authorList>
    </citation>
    <scope>NUCLEOTIDE SEQUENCE</scope>
    <source>
        <strain evidence="1">PD931</strain>
    </source>
</reference>
<evidence type="ECO:0000313" key="1">
    <source>
        <dbReference type="EMBL" id="ARW65887.1"/>
    </source>
</evidence>
<protein>
    <submittedName>
        <fullName evidence="1">Uncharacterized protein</fullName>
    </submittedName>
</protein>
<dbReference type="RefSeq" id="YP_009396701.1">
    <property type="nucleotide sequence ID" value="NC_035283.1"/>
</dbReference>
<accession>A0A1Z1MII4</accession>
<keyword evidence="1" id="KW-0150">Chloroplast</keyword>
<gene>
    <name evidence="1" type="primary">ConsOrf3</name>
</gene>
<proteinExistence type="predicted"/>
<name>A0A1Z1MII4_9FLOR</name>